<dbReference type="Proteomes" id="UP000183076">
    <property type="component" value="Unassembled WGS sequence"/>
</dbReference>
<dbReference type="GeneID" id="94021089"/>
<protein>
    <submittedName>
        <fullName evidence="2">Uncharacterized protein</fullName>
    </submittedName>
</protein>
<organism evidence="2 3">
    <name type="scientific">Sulfitobacter pontiacus</name>
    <dbReference type="NCBI Taxonomy" id="60137"/>
    <lineage>
        <taxon>Bacteria</taxon>
        <taxon>Pseudomonadati</taxon>
        <taxon>Pseudomonadota</taxon>
        <taxon>Alphaproteobacteria</taxon>
        <taxon>Rhodobacterales</taxon>
        <taxon>Roseobacteraceae</taxon>
        <taxon>Sulfitobacter</taxon>
    </lineage>
</organism>
<keyword evidence="1" id="KW-1133">Transmembrane helix</keyword>
<reference evidence="3" key="1">
    <citation type="submission" date="2016-10" db="EMBL/GenBank/DDBJ databases">
        <authorList>
            <person name="Varghese N."/>
            <person name="Submissions S."/>
        </authorList>
    </citation>
    <scope>NUCLEOTIDE SEQUENCE [LARGE SCALE GENOMIC DNA]</scope>
    <source>
        <strain evidence="3">DSM 10014</strain>
    </source>
</reference>
<proteinExistence type="predicted"/>
<keyword evidence="1" id="KW-0812">Transmembrane</keyword>
<keyword evidence="1" id="KW-0472">Membrane</keyword>
<feature type="transmembrane region" description="Helical" evidence="1">
    <location>
        <begin position="37"/>
        <end position="57"/>
    </location>
</feature>
<dbReference type="AlphaFoldDB" id="A0A1H2XW28"/>
<dbReference type="EMBL" id="FNNB01000004">
    <property type="protein sequence ID" value="SDW96579.1"/>
    <property type="molecule type" value="Genomic_DNA"/>
</dbReference>
<evidence type="ECO:0000313" key="3">
    <source>
        <dbReference type="Proteomes" id="UP000183076"/>
    </source>
</evidence>
<evidence type="ECO:0000256" key="1">
    <source>
        <dbReference type="SAM" id="Phobius"/>
    </source>
</evidence>
<accession>A0A1H2XW28</accession>
<feature type="transmembrane region" description="Helical" evidence="1">
    <location>
        <begin position="63"/>
        <end position="81"/>
    </location>
</feature>
<feature type="transmembrane region" description="Helical" evidence="1">
    <location>
        <begin position="6"/>
        <end position="25"/>
    </location>
</feature>
<sequence length="100" mass="11030">MPNPANFVFSFTLAGFFIMAASLLIWATRDLVARAPVVFWSAISRLAAITAVLYAVPNGLADPSQYAFVLFDGLVSLIYIVESLRVTGRSMLDFLLWRIA</sequence>
<evidence type="ECO:0000313" key="2">
    <source>
        <dbReference type="EMBL" id="SDW96579.1"/>
    </source>
</evidence>
<name>A0A1H2XW28_9RHOB</name>
<gene>
    <name evidence="2" type="ORF">SAMN04488041_10431</name>
</gene>
<dbReference type="RefSeq" id="WP_139283810.1">
    <property type="nucleotide sequence ID" value="NZ_CP160849.1"/>
</dbReference>